<name>B6AA23_CRYMR</name>
<dbReference type="VEuPathDB" id="CryptoDB:CMU_041340"/>
<dbReference type="EMBL" id="DS989726">
    <property type="protein sequence ID" value="EEA05064.1"/>
    <property type="molecule type" value="Genomic_DNA"/>
</dbReference>
<feature type="compositionally biased region" description="Basic and acidic residues" evidence="1">
    <location>
        <begin position="1027"/>
        <end position="1039"/>
    </location>
</feature>
<feature type="transmembrane region" description="Helical" evidence="2">
    <location>
        <begin position="107"/>
        <end position="126"/>
    </location>
</feature>
<keyword evidence="2" id="KW-1133">Transmembrane helix</keyword>
<proteinExistence type="predicted"/>
<evidence type="ECO:0000256" key="2">
    <source>
        <dbReference type="SAM" id="Phobius"/>
    </source>
</evidence>
<feature type="transmembrane region" description="Helical" evidence="2">
    <location>
        <begin position="419"/>
        <end position="436"/>
    </location>
</feature>
<sequence length="1106" mass="129000">MRVNTPNPFKKFYHDKGLLLEVEHNGLVNSTYTNESHALNTNQKYRFLKTSAFITLILGVCSLSGISLLYYFFWNFNFELEYINLFLNFHSSSKYPMLNRKISLNKFYEWVSLGLTGSITFLKMLLQYLDIFIHSTTLYPIKLEIKVVQTLQSALKSKDIFFMSAKNLFTYININLYLVLKRSFRRFFGRKELQAILNHFYNIKETLSENILINFILYIYFTLVVLSLANFSIATILWNGLFRYLGISSFFCFRIAAIISIPLVTLFFLPEFYIALPDAFSGFFRNINTKCSALTQISNGLMEIPMISENWWHSGNLHSVFKGVDIINKIREDPISPNGIFVTSLINDYTLQDKSVWDKKVFLDNFCLLLINYKNFSTISIYTRVTLALVSIFFLAFLLFSEKREKQYHNMSPKLPIYVYRYLLSRAAATYLLYFTQDYYEMDHLSNFLPFVLYFISKLTLYHCKILQIILEYLVWSRDVSKLKSNSQELLRKSEKISQDSLEENSCKKLGARSLRTQKVNLILRSVRNKTTIGNQNKKQKEFIKLASIMSLKRSTNNAPKNKIFHYLIKIFRVTLHYSQMMTLFNVSVKFSKRSSLILYNIIKILIFDPLESLFWYFYERQYRGLILDALSHHNLDEFLRRKKVSLNILEELLKSMTLCYSNVGNITVIRSITISRANLLHELKWVMKVFPNERQFRKLKENCNRNLSDIEKKLLPFADIPSIHNRIYMEIQYYILDLSIESLLTYCERIILACKALNNSEGLIELLSLLNKEKLSEYNIFHEKLRSSDINKITNDLFNLTKRKGSANVWEQYSTISGILLKTEKELKGVLQPIEYIEPTLIFKQWEMIKLSLKSIKSEITQNRNSYEDMYMNGFSLHTVQMVLHHQNYAAVGASEKIQECLSECIELCRNCGTIIEEETDEFQRSSEVQLKILSDTKSYCIGILRLLDNMLVAMQSVNICTINMESSPIKCEFPTLQAHHPKVTTNKLENLCKLHGRGLRQTFTTYSDGNYPPNTSLSNNITRSTPERISDDSKDTLGTKQGGLTKRRDIFSPCTVNKSDAKRSLKKSMIPLISDNTVKLDNDTDKEYLPFLISTPDEVVREII</sequence>
<feature type="transmembrane region" description="Helical" evidence="2">
    <location>
        <begin position="52"/>
        <end position="73"/>
    </location>
</feature>
<keyword evidence="2" id="KW-0812">Transmembrane</keyword>
<feature type="transmembrane region" description="Helical" evidence="2">
    <location>
        <begin position="250"/>
        <end position="269"/>
    </location>
</feature>
<feature type="region of interest" description="Disordered" evidence="1">
    <location>
        <begin position="1011"/>
        <end position="1044"/>
    </location>
</feature>
<dbReference type="GeneID" id="6994560"/>
<evidence type="ECO:0000313" key="4">
    <source>
        <dbReference type="Proteomes" id="UP000001460"/>
    </source>
</evidence>
<feature type="transmembrane region" description="Helical" evidence="2">
    <location>
        <begin position="160"/>
        <end position="180"/>
    </location>
</feature>
<protein>
    <submittedName>
        <fullName evidence="3">Uncharacterized protein</fullName>
    </submittedName>
</protein>
<feature type="transmembrane region" description="Helical" evidence="2">
    <location>
        <begin position="215"/>
        <end position="238"/>
    </location>
</feature>
<evidence type="ECO:0000313" key="3">
    <source>
        <dbReference type="EMBL" id="EEA05064.1"/>
    </source>
</evidence>
<organism evidence="3 4">
    <name type="scientific">Cryptosporidium muris (strain RN66)</name>
    <dbReference type="NCBI Taxonomy" id="441375"/>
    <lineage>
        <taxon>Eukaryota</taxon>
        <taxon>Sar</taxon>
        <taxon>Alveolata</taxon>
        <taxon>Apicomplexa</taxon>
        <taxon>Conoidasida</taxon>
        <taxon>Coccidia</taxon>
        <taxon>Eucoccidiorida</taxon>
        <taxon>Eimeriorina</taxon>
        <taxon>Cryptosporidiidae</taxon>
        <taxon>Cryptosporidium</taxon>
    </lineage>
</organism>
<reference evidence="3" key="1">
    <citation type="submission" date="2008-06" db="EMBL/GenBank/DDBJ databases">
        <authorList>
            <person name="Lorenzi H."/>
            <person name="Inman J."/>
            <person name="Miller J."/>
            <person name="Schobel S."/>
            <person name="Amedeo P."/>
            <person name="Caler E.V."/>
            <person name="da Silva J."/>
        </authorList>
    </citation>
    <scope>NUCLEOTIDE SEQUENCE [LARGE SCALE GENOMIC DNA]</scope>
    <source>
        <strain evidence="3">RN66</strain>
    </source>
</reference>
<dbReference type="OMA" id="VNICTIN"/>
<keyword evidence="4" id="KW-1185">Reference proteome</keyword>
<dbReference type="RefSeq" id="XP_002139413.1">
    <property type="nucleotide sequence ID" value="XM_002139377.1"/>
</dbReference>
<evidence type="ECO:0000256" key="1">
    <source>
        <dbReference type="SAM" id="MobiDB-lite"/>
    </source>
</evidence>
<dbReference type="Proteomes" id="UP000001460">
    <property type="component" value="Unassembled WGS sequence"/>
</dbReference>
<dbReference type="AlphaFoldDB" id="B6AA23"/>
<keyword evidence="2" id="KW-0472">Membrane</keyword>
<feature type="transmembrane region" description="Helical" evidence="2">
    <location>
        <begin position="598"/>
        <end position="619"/>
    </location>
</feature>
<dbReference type="OrthoDB" id="343337at2759"/>
<gene>
    <name evidence="3" type="ORF">CMU_041340</name>
</gene>
<feature type="transmembrane region" description="Helical" evidence="2">
    <location>
        <begin position="379"/>
        <end position="399"/>
    </location>
</feature>
<accession>B6AA23</accession>
<dbReference type="SUPFAM" id="SSF101447">
    <property type="entry name" value="Formin homology 2 domain (FH2 domain)"/>
    <property type="match status" value="1"/>
</dbReference>
<feature type="compositionally biased region" description="Polar residues" evidence="1">
    <location>
        <begin position="1011"/>
        <end position="1026"/>
    </location>
</feature>